<keyword evidence="5" id="KW-1185">Reference proteome</keyword>
<dbReference type="AlphaFoldDB" id="A0A517LIP0"/>
<feature type="transmembrane region" description="Helical" evidence="2">
    <location>
        <begin position="202"/>
        <end position="224"/>
    </location>
</feature>
<keyword evidence="3" id="KW-0732">Signal</keyword>
<keyword evidence="2" id="KW-1133">Transmembrane helix</keyword>
<evidence type="ECO:0000256" key="2">
    <source>
        <dbReference type="SAM" id="Phobius"/>
    </source>
</evidence>
<evidence type="ECO:0000256" key="3">
    <source>
        <dbReference type="SAM" id="SignalP"/>
    </source>
</evidence>
<feature type="region of interest" description="Disordered" evidence="1">
    <location>
        <begin position="46"/>
        <end position="68"/>
    </location>
</feature>
<dbReference type="EMBL" id="CP042197">
    <property type="protein sequence ID" value="QDS75436.1"/>
    <property type="molecule type" value="Genomic_DNA"/>
</dbReference>
<sequence>MRVAATITALLLGARAYPTFSSDDEEKLNSIEEMVHRLVDHQNTASSTISLSNTTATDRRFREPVAPPPGLISVSDPRPVSDCLHRWQPVDPYRMFFYVPPAPYGYLEQPNVKLVVSLSTRWGIYYTKQLRKKIEKETGLVSVKAPLYSSCGWSREMSISAAGVHRGDIDITRDGNSAVHMNAELKQKLERILRTTYPGVEIFLVLLFTVPLLMCIMWPFWTALWRAMMEKRRKFQAKGKLGKVVSINHDGLDLELHGVRNTVPVNGSASSVADSSLVSLPPSYRM</sequence>
<accession>A0A517LIP0</accession>
<gene>
    <name evidence="4" type="ORF">FKW77_003871</name>
</gene>
<proteinExistence type="predicted"/>
<dbReference type="Proteomes" id="UP000316270">
    <property type="component" value="Chromosome 13"/>
</dbReference>
<evidence type="ECO:0000313" key="4">
    <source>
        <dbReference type="EMBL" id="QDS75436.1"/>
    </source>
</evidence>
<feature type="signal peptide" evidence="3">
    <location>
        <begin position="1"/>
        <end position="16"/>
    </location>
</feature>
<feature type="chain" id="PRO_5021829000" evidence="3">
    <location>
        <begin position="17"/>
        <end position="286"/>
    </location>
</feature>
<reference evidence="4 5" key="1">
    <citation type="submission" date="2019-07" db="EMBL/GenBank/DDBJ databases">
        <title>Finished genome of Venturia effusa.</title>
        <authorList>
            <person name="Young C.A."/>
            <person name="Cox M.P."/>
            <person name="Ganley A.R.D."/>
            <person name="David W.J."/>
        </authorList>
    </citation>
    <scope>NUCLEOTIDE SEQUENCE [LARGE SCALE GENOMIC DNA]</scope>
    <source>
        <strain evidence="5">albino</strain>
    </source>
</reference>
<evidence type="ECO:0000256" key="1">
    <source>
        <dbReference type="SAM" id="MobiDB-lite"/>
    </source>
</evidence>
<evidence type="ECO:0000313" key="5">
    <source>
        <dbReference type="Proteomes" id="UP000316270"/>
    </source>
</evidence>
<keyword evidence="2" id="KW-0812">Transmembrane</keyword>
<keyword evidence="2" id="KW-0472">Membrane</keyword>
<organism evidence="4 5">
    <name type="scientific">Venturia effusa</name>
    <dbReference type="NCBI Taxonomy" id="50376"/>
    <lineage>
        <taxon>Eukaryota</taxon>
        <taxon>Fungi</taxon>
        <taxon>Dikarya</taxon>
        <taxon>Ascomycota</taxon>
        <taxon>Pezizomycotina</taxon>
        <taxon>Dothideomycetes</taxon>
        <taxon>Pleosporomycetidae</taxon>
        <taxon>Venturiales</taxon>
        <taxon>Venturiaceae</taxon>
        <taxon>Venturia</taxon>
    </lineage>
</organism>
<protein>
    <submittedName>
        <fullName evidence="4">Uncharacterized protein</fullName>
    </submittedName>
</protein>
<feature type="compositionally biased region" description="Polar residues" evidence="1">
    <location>
        <begin position="46"/>
        <end position="56"/>
    </location>
</feature>
<name>A0A517LIP0_9PEZI</name>